<evidence type="ECO:0000256" key="5">
    <source>
        <dbReference type="ARBA" id="ARBA00022737"/>
    </source>
</evidence>
<evidence type="ECO:0000313" key="13">
    <source>
        <dbReference type="EMBL" id="RZF41277.1"/>
    </source>
</evidence>
<evidence type="ECO:0000256" key="4">
    <source>
        <dbReference type="ARBA" id="ARBA00022692"/>
    </source>
</evidence>
<dbReference type="InterPro" id="IPR023395">
    <property type="entry name" value="MCP_dom_sf"/>
</dbReference>
<reference evidence="13 14" key="1">
    <citation type="journal article" date="2017" name="Gigascience">
        <title>Genome sequence of the small brown planthopper, Laodelphax striatellus.</title>
        <authorList>
            <person name="Zhu J."/>
            <person name="Jiang F."/>
            <person name="Wang X."/>
            <person name="Yang P."/>
            <person name="Bao Y."/>
            <person name="Zhao W."/>
            <person name="Wang W."/>
            <person name="Lu H."/>
            <person name="Wang Q."/>
            <person name="Cui N."/>
            <person name="Li J."/>
            <person name="Chen X."/>
            <person name="Luo L."/>
            <person name="Yu J."/>
            <person name="Kang L."/>
            <person name="Cui F."/>
        </authorList>
    </citation>
    <scope>NUCLEOTIDE SEQUENCE [LARGE SCALE GENOMIC DNA]</scope>
    <source>
        <strain evidence="13">Lst14</strain>
    </source>
</reference>
<keyword evidence="6" id="KW-1000">Mitochondrion outer membrane</keyword>
<gene>
    <name evidence="13" type="ORF">LSTR_LSTR015439</name>
</gene>
<dbReference type="FunCoup" id="A0A482X683">
    <property type="interactions" value="834"/>
</dbReference>
<dbReference type="Pfam" id="PF00153">
    <property type="entry name" value="Mito_carr"/>
    <property type="match status" value="2"/>
</dbReference>
<dbReference type="PANTHER" id="PTHR21252">
    <property type="entry name" value="TB1 PROTEIN-RELATED"/>
    <property type="match status" value="1"/>
</dbReference>
<dbReference type="STRING" id="195883.A0A482X683"/>
<keyword evidence="8" id="KW-0496">Mitochondrion</keyword>
<dbReference type="InParanoid" id="A0A482X683"/>
<comment type="similarity">
    <text evidence="2 11">Belongs to the mitochondrial carrier (TC 2.A.29) family.</text>
</comment>
<dbReference type="Gene3D" id="1.50.40.10">
    <property type="entry name" value="Mitochondrial carrier domain"/>
    <property type="match status" value="1"/>
</dbReference>
<evidence type="ECO:0000256" key="3">
    <source>
        <dbReference type="ARBA" id="ARBA00022448"/>
    </source>
</evidence>
<dbReference type="OrthoDB" id="2403262at2759"/>
<keyword evidence="7 12" id="KW-1133">Transmembrane helix</keyword>
<evidence type="ECO:0000256" key="10">
    <source>
        <dbReference type="PROSITE-ProRule" id="PRU00282"/>
    </source>
</evidence>
<evidence type="ECO:0000256" key="2">
    <source>
        <dbReference type="ARBA" id="ARBA00006375"/>
    </source>
</evidence>
<accession>A0A482X683</accession>
<evidence type="ECO:0008006" key="15">
    <source>
        <dbReference type="Google" id="ProtNLM"/>
    </source>
</evidence>
<dbReference type="GO" id="GO:0090149">
    <property type="term" value="P:mitochondrial membrane fission"/>
    <property type="evidence" value="ECO:0007669"/>
    <property type="project" value="InterPro"/>
</dbReference>
<evidence type="ECO:0000313" key="14">
    <source>
        <dbReference type="Proteomes" id="UP000291343"/>
    </source>
</evidence>
<dbReference type="AlphaFoldDB" id="A0A482X683"/>
<protein>
    <recommendedName>
        <fullName evidence="15">Solute carrier family 25 member 46</fullName>
    </recommendedName>
</protein>
<dbReference type="InterPro" id="IPR018108">
    <property type="entry name" value="MCP_transmembrane"/>
</dbReference>
<dbReference type="EMBL" id="QKKF02016884">
    <property type="protein sequence ID" value="RZF41277.1"/>
    <property type="molecule type" value="Genomic_DNA"/>
</dbReference>
<evidence type="ECO:0000256" key="6">
    <source>
        <dbReference type="ARBA" id="ARBA00022787"/>
    </source>
</evidence>
<comment type="subcellular location">
    <subcellularLocation>
        <location evidence="1">Mitochondrion outer membrane</location>
        <topology evidence="1">Multi-pass membrane protein</topology>
    </subcellularLocation>
</comment>
<dbReference type="InterPro" id="IPR039158">
    <property type="entry name" value="SLC25A46"/>
</dbReference>
<keyword evidence="9 10" id="KW-0472">Membrane</keyword>
<name>A0A482X683_LAOST</name>
<comment type="caution">
    <text evidence="13">The sequence shown here is derived from an EMBL/GenBank/DDBJ whole genome shotgun (WGS) entry which is preliminary data.</text>
</comment>
<evidence type="ECO:0000256" key="9">
    <source>
        <dbReference type="ARBA" id="ARBA00023136"/>
    </source>
</evidence>
<keyword evidence="4 10" id="KW-0812">Transmembrane</keyword>
<evidence type="ECO:0000256" key="7">
    <source>
        <dbReference type="ARBA" id="ARBA00022989"/>
    </source>
</evidence>
<keyword evidence="3 11" id="KW-0813">Transport</keyword>
<sequence>MAGMEDYFGPRRKGDMYDVLGNDEEIRGAVPRRPSDLKGLQSQRPYLVNEMDYQGVKTAPRPYNINIDRDITIRPAKIQTPIDDDEAVGRKYITTGVGLVTLITENLLCHPFVVLRRQCQVHNNSSKYHLVSVTLLPVIWRLNQRQGLTTLWKGLGSMLLVRGMALAVEDIISKFTPWPKEFKWHHSAKSHGQHIMLKCLTLAIITTFYSASLVESVQSDIASEKPGIFDVFREGVCRLVSWGSPQKGRMLPILSLVVPTVVFGVMKYIFGLIVQNVTSRMLLISHKINQQRQGALSKDVLNPIVNDEIELQSNMISLIISETVFYPFETILHRLHLQGTRTIIDNLDTGSHVTPILTSYEGVVDCYETTLRQEGAGGLYKGFGSLVMQFAAHVAVVKTAKLVLMTIANSVCGGGSTGASRNGGGAAVATPIGGQRTLATPTSHLATPTGHMTTPLATPITEYQAADTRQQRYLEDDLPGYYNLEGDAFGYKLGDRGDAY</sequence>
<keyword evidence="14" id="KW-1185">Reference proteome</keyword>
<proteinExistence type="inferred from homology"/>
<evidence type="ECO:0000256" key="8">
    <source>
        <dbReference type="ARBA" id="ARBA00023128"/>
    </source>
</evidence>
<keyword evidence="5" id="KW-0677">Repeat</keyword>
<evidence type="ECO:0000256" key="1">
    <source>
        <dbReference type="ARBA" id="ARBA00004374"/>
    </source>
</evidence>
<dbReference type="GO" id="GO:0005741">
    <property type="term" value="C:mitochondrial outer membrane"/>
    <property type="evidence" value="ECO:0007669"/>
    <property type="project" value="UniProtKB-SubCell"/>
</dbReference>
<feature type="repeat" description="Solcar" evidence="10">
    <location>
        <begin position="305"/>
        <end position="407"/>
    </location>
</feature>
<evidence type="ECO:0000256" key="12">
    <source>
        <dbReference type="SAM" id="Phobius"/>
    </source>
</evidence>
<dbReference type="PROSITE" id="PS50920">
    <property type="entry name" value="SOLCAR"/>
    <property type="match status" value="1"/>
</dbReference>
<dbReference type="Proteomes" id="UP000291343">
    <property type="component" value="Unassembled WGS sequence"/>
</dbReference>
<evidence type="ECO:0000256" key="11">
    <source>
        <dbReference type="RuleBase" id="RU000488"/>
    </source>
</evidence>
<feature type="transmembrane region" description="Helical" evidence="12">
    <location>
        <begin position="250"/>
        <end position="274"/>
    </location>
</feature>
<dbReference type="SUPFAM" id="SSF103506">
    <property type="entry name" value="Mitochondrial carrier"/>
    <property type="match status" value="1"/>
</dbReference>
<organism evidence="13 14">
    <name type="scientific">Laodelphax striatellus</name>
    <name type="common">Small brown planthopper</name>
    <name type="synonym">Delphax striatella</name>
    <dbReference type="NCBI Taxonomy" id="195883"/>
    <lineage>
        <taxon>Eukaryota</taxon>
        <taxon>Metazoa</taxon>
        <taxon>Ecdysozoa</taxon>
        <taxon>Arthropoda</taxon>
        <taxon>Hexapoda</taxon>
        <taxon>Insecta</taxon>
        <taxon>Pterygota</taxon>
        <taxon>Neoptera</taxon>
        <taxon>Paraneoptera</taxon>
        <taxon>Hemiptera</taxon>
        <taxon>Auchenorrhyncha</taxon>
        <taxon>Fulgoroidea</taxon>
        <taxon>Delphacidae</taxon>
        <taxon>Criomorphinae</taxon>
        <taxon>Laodelphax</taxon>
    </lineage>
</organism>
<dbReference type="PANTHER" id="PTHR21252:SF2">
    <property type="entry name" value="MITOCHONDRIAL OUTER MEMBRANE PROTEIN SLC25A46"/>
    <property type="match status" value="1"/>
</dbReference>